<dbReference type="Pfam" id="PF03861">
    <property type="entry name" value="ANTAR"/>
    <property type="match status" value="1"/>
</dbReference>
<proteinExistence type="predicted"/>
<reference evidence="4" key="1">
    <citation type="journal article" date="2019" name="Int. J. Syst. Evol. Microbiol.">
        <title>The Global Catalogue of Microorganisms (GCM) 10K type strain sequencing project: providing services to taxonomists for standard genome sequencing and annotation.</title>
        <authorList>
            <consortium name="The Broad Institute Genomics Platform"/>
            <consortium name="The Broad Institute Genome Sequencing Center for Infectious Disease"/>
            <person name="Wu L."/>
            <person name="Ma J."/>
        </authorList>
    </citation>
    <scope>NUCLEOTIDE SEQUENCE [LARGE SCALE GENOMIC DNA]</scope>
    <source>
        <strain evidence="4">JCM 17979</strain>
    </source>
</reference>
<gene>
    <name evidence="3" type="ORF">GCM10023200_50210</name>
</gene>
<feature type="domain" description="ANTAR" evidence="2">
    <location>
        <begin position="185"/>
        <end position="246"/>
    </location>
</feature>
<dbReference type="SUPFAM" id="SSF52172">
    <property type="entry name" value="CheY-like"/>
    <property type="match status" value="1"/>
</dbReference>
<evidence type="ECO:0000313" key="3">
    <source>
        <dbReference type="EMBL" id="GAA4806544.1"/>
    </source>
</evidence>
<name>A0ABP9CB11_9PSEU</name>
<dbReference type="SMART" id="SM01012">
    <property type="entry name" value="ANTAR"/>
    <property type="match status" value="1"/>
</dbReference>
<keyword evidence="4" id="KW-1185">Reference proteome</keyword>
<dbReference type="InterPro" id="IPR036388">
    <property type="entry name" value="WH-like_DNA-bd_sf"/>
</dbReference>
<evidence type="ECO:0000259" key="2">
    <source>
        <dbReference type="PROSITE" id="PS50921"/>
    </source>
</evidence>
<feature type="region of interest" description="Disordered" evidence="1">
    <location>
        <begin position="1"/>
        <end position="21"/>
    </location>
</feature>
<evidence type="ECO:0000313" key="4">
    <source>
        <dbReference type="Proteomes" id="UP001500928"/>
    </source>
</evidence>
<organism evidence="3 4">
    <name type="scientific">Actinomycetospora chlora</name>
    <dbReference type="NCBI Taxonomy" id="663608"/>
    <lineage>
        <taxon>Bacteria</taxon>
        <taxon>Bacillati</taxon>
        <taxon>Actinomycetota</taxon>
        <taxon>Actinomycetes</taxon>
        <taxon>Pseudonocardiales</taxon>
        <taxon>Pseudonocardiaceae</taxon>
        <taxon>Actinomycetospora</taxon>
    </lineage>
</organism>
<comment type="caution">
    <text evidence="3">The sequence shown here is derived from an EMBL/GenBank/DDBJ whole genome shotgun (WGS) entry which is preliminary data.</text>
</comment>
<evidence type="ECO:0000256" key="1">
    <source>
        <dbReference type="SAM" id="MobiDB-lite"/>
    </source>
</evidence>
<dbReference type="InterPro" id="IPR011006">
    <property type="entry name" value="CheY-like_superfamily"/>
</dbReference>
<dbReference type="EMBL" id="BAABHO010000054">
    <property type="protein sequence ID" value="GAA4806544.1"/>
    <property type="molecule type" value="Genomic_DNA"/>
</dbReference>
<dbReference type="Proteomes" id="UP001500928">
    <property type="component" value="Unassembled WGS sequence"/>
</dbReference>
<protein>
    <submittedName>
        <fullName evidence="3">GAF and ANTAR domain-containing protein</fullName>
    </submittedName>
</protein>
<dbReference type="InterPro" id="IPR005561">
    <property type="entry name" value="ANTAR"/>
</dbReference>
<sequence length="261" mass="27134">MDSGPEAAGERAAAAPVGREPATWPDVERACAILTRTRPDDAEEVFRRSREALRVAVPAARWTALVCRDRDGRPAVASGDDVLADLVAAEPDHGGALARVFAADAEPVTELHLARPEPGAHATELGVGSLLVLCPPALPTERVGTADGTDASWPLALVLAAPGRAAFGAAAQAAARVAALQVGLLLVAARRVGGLHAALESRDLIGQAKGIVMQRDGVDADTAFDKLVVASQYANLKLHAVARWLVEETAQERNVALGEQP</sequence>
<accession>A0ABP9CB11</accession>
<dbReference type="PROSITE" id="PS50921">
    <property type="entry name" value="ANTAR"/>
    <property type="match status" value="1"/>
</dbReference>
<dbReference type="Gene3D" id="1.10.10.10">
    <property type="entry name" value="Winged helix-like DNA-binding domain superfamily/Winged helix DNA-binding domain"/>
    <property type="match status" value="1"/>
</dbReference>